<protein>
    <submittedName>
        <fullName evidence="1">Uncharacterized protein</fullName>
    </submittedName>
</protein>
<gene>
    <name evidence="1" type="ORF">RF11_11860</name>
</gene>
<evidence type="ECO:0000313" key="1">
    <source>
        <dbReference type="EMBL" id="KII66904.1"/>
    </source>
</evidence>
<comment type="caution">
    <text evidence="1">The sequence shown here is derived from an EMBL/GenBank/DDBJ whole genome shotgun (WGS) entry which is preliminary data.</text>
</comment>
<proteinExistence type="predicted"/>
<evidence type="ECO:0000313" key="2">
    <source>
        <dbReference type="Proteomes" id="UP000031668"/>
    </source>
</evidence>
<name>A0A0C2IN66_THEKT</name>
<organism evidence="1 2">
    <name type="scientific">Thelohanellus kitauei</name>
    <name type="common">Myxosporean</name>
    <dbReference type="NCBI Taxonomy" id="669202"/>
    <lineage>
        <taxon>Eukaryota</taxon>
        <taxon>Metazoa</taxon>
        <taxon>Cnidaria</taxon>
        <taxon>Myxozoa</taxon>
        <taxon>Myxosporea</taxon>
        <taxon>Bivalvulida</taxon>
        <taxon>Platysporina</taxon>
        <taxon>Myxobolidae</taxon>
        <taxon>Thelohanellus</taxon>
    </lineage>
</organism>
<dbReference type="EMBL" id="JWZT01003398">
    <property type="protein sequence ID" value="KII66904.1"/>
    <property type="molecule type" value="Genomic_DNA"/>
</dbReference>
<keyword evidence="2" id="KW-1185">Reference proteome</keyword>
<dbReference type="Proteomes" id="UP000031668">
    <property type="component" value="Unassembled WGS sequence"/>
</dbReference>
<accession>A0A0C2IN66</accession>
<reference evidence="1 2" key="1">
    <citation type="journal article" date="2014" name="Genome Biol. Evol.">
        <title>The genome of the myxosporean Thelohanellus kitauei shows adaptations to nutrient acquisition within its fish host.</title>
        <authorList>
            <person name="Yang Y."/>
            <person name="Xiong J."/>
            <person name="Zhou Z."/>
            <person name="Huo F."/>
            <person name="Miao W."/>
            <person name="Ran C."/>
            <person name="Liu Y."/>
            <person name="Zhang J."/>
            <person name="Feng J."/>
            <person name="Wang M."/>
            <person name="Wang M."/>
            <person name="Wang L."/>
            <person name="Yao B."/>
        </authorList>
    </citation>
    <scope>NUCLEOTIDE SEQUENCE [LARGE SCALE GENOMIC DNA]</scope>
    <source>
        <strain evidence="1">Wuqing</strain>
    </source>
</reference>
<sequence>MSEGRRNVENFQEKRDLFFNIFKFLFRKYNVNIFKNDKAYNIVVMFLKFIKTQDPISVFDPISFKDSIGNCIAYLPTRLLFIHENGLYHLCYYFKDSIQKSSIAFWKLCKNIYNINMGERSYLLSTKIADCADQIIKKCISTPESMYKKLLIAFYHMLHRLTFFEEIIIDTNEFFNIIMSLFNNCIKCYRFPQYWSSVSKIMNGFLNGSKIKFK</sequence>
<dbReference type="AlphaFoldDB" id="A0A0C2IN66"/>